<keyword evidence="3" id="KW-0808">Transferase</keyword>
<dbReference type="GO" id="GO:0005524">
    <property type="term" value="F:ATP binding"/>
    <property type="evidence" value="ECO:0007669"/>
    <property type="project" value="UniProtKB-KW"/>
</dbReference>
<keyword evidence="2" id="KW-0597">Phosphoprotein</keyword>
<dbReference type="SMART" id="SM00091">
    <property type="entry name" value="PAS"/>
    <property type="match status" value="1"/>
</dbReference>
<keyword evidence="18" id="KW-1185">Reference proteome</keyword>
<protein>
    <recommendedName>
        <fullName evidence="1">protein-serine/threonine phosphatase</fullName>
        <ecNumber evidence="1">3.1.3.16</ecNumber>
    </recommendedName>
    <alternativeName>
        <fullName evidence="15">Protein-serine/threonine phosphatase</fullName>
    </alternativeName>
    <alternativeName>
        <fullName evidence="14">Serine/threonine-protein kinase</fullName>
    </alternativeName>
</protein>
<sequence>MVQDAVGGEGRQWAAGPAFWREVFDHLGAGLAVVDSSGLIVAVNPAAEELLGRTAGVMVGEDFHDLLHRRTDGTVVPREECPLLAALALGIPARGGGGGFLRGDGQLLPVVWSGAPVARGGCRVGMTVLFARTTVGREASEDRASRVTALEDLTGRMALVAEISAILAQTLDTEETLSRLGRFLVPRLTDWAAIDLRVEGEVRRVAVTGPEDRDAEREAWQGTLPAVVEHSRSPLVRVLHGGEAVLLGPGEIAAPPDSALAAVQAGFLQSLGATSAVTVPLGTARQVTGALTLVRTGTARPFDAADLALAGDMGRRVGLAIDNARLFGRQREIAEAMQRNLLASLPQPGPLRLAARYQPAPVGSQVGGDWYDAFPLRDGATALVIGDVVGHDLAAAAGMAQLHGMLRALAWDRTRPPSAIVDRLDDAIPAITSVPMATLVLARVEGPESGPWRLRWTSAGHPPPLLATPDGHAEYLEQGQSLLLGARLGGGRLDATAPLPPGSTLLLYTDGLVEVRGTDLDTGLGRLRRHAAALARRPLEEFCDQVLARMSSGSTDDIALLALRVPD</sequence>
<dbReference type="CDD" id="cd00130">
    <property type="entry name" value="PAS"/>
    <property type="match status" value="1"/>
</dbReference>
<dbReference type="Proteomes" id="UP000199055">
    <property type="component" value="Unassembled WGS sequence"/>
</dbReference>
<dbReference type="SUPFAM" id="SSF55781">
    <property type="entry name" value="GAF domain-like"/>
    <property type="match status" value="1"/>
</dbReference>
<keyword evidence="4" id="KW-0479">Metal-binding</keyword>
<dbReference type="GO" id="GO:0004722">
    <property type="term" value="F:protein serine/threonine phosphatase activity"/>
    <property type="evidence" value="ECO:0007669"/>
    <property type="project" value="UniProtKB-EC"/>
</dbReference>
<evidence type="ECO:0000256" key="3">
    <source>
        <dbReference type="ARBA" id="ARBA00022679"/>
    </source>
</evidence>
<comment type="catalytic activity">
    <reaction evidence="12">
        <text>O-phospho-L-seryl-[protein] + H2O = L-seryl-[protein] + phosphate</text>
        <dbReference type="Rhea" id="RHEA:20629"/>
        <dbReference type="Rhea" id="RHEA-COMP:9863"/>
        <dbReference type="Rhea" id="RHEA-COMP:11604"/>
        <dbReference type="ChEBI" id="CHEBI:15377"/>
        <dbReference type="ChEBI" id="CHEBI:29999"/>
        <dbReference type="ChEBI" id="CHEBI:43474"/>
        <dbReference type="ChEBI" id="CHEBI:83421"/>
        <dbReference type="EC" id="3.1.3.16"/>
    </reaction>
</comment>
<evidence type="ECO:0000259" key="16">
    <source>
        <dbReference type="PROSITE" id="PS50112"/>
    </source>
</evidence>
<dbReference type="EC" id="3.1.3.16" evidence="1"/>
<dbReference type="PROSITE" id="PS50112">
    <property type="entry name" value="PAS"/>
    <property type="match status" value="1"/>
</dbReference>
<dbReference type="GO" id="GO:0016301">
    <property type="term" value="F:kinase activity"/>
    <property type="evidence" value="ECO:0007669"/>
    <property type="project" value="UniProtKB-KW"/>
</dbReference>
<dbReference type="FunFam" id="3.60.40.10:FF:000005">
    <property type="entry name" value="Serine/threonine protein phosphatase"/>
    <property type="match status" value="1"/>
</dbReference>
<dbReference type="GO" id="GO:0046872">
    <property type="term" value="F:metal ion binding"/>
    <property type="evidence" value="ECO:0007669"/>
    <property type="project" value="UniProtKB-KW"/>
</dbReference>
<dbReference type="SMART" id="SM00065">
    <property type="entry name" value="GAF"/>
    <property type="match status" value="1"/>
</dbReference>
<dbReference type="InterPro" id="IPR029016">
    <property type="entry name" value="GAF-like_dom_sf"/>
</dbReference>
<keyword evidence="6" id="KW-0418">Kinase</keyword>
<keyword evidence="11" id="KW-0464">Manganese</keyword>
<keyword evidence="9" id="KW-0460">Magnesium</keyword>
<gene>
    <name evidence="17" type="ORF">SAMN05216481_103426</name>
</gene>
<feature type="domain" description="PAS" evidence="16">
    <location>
        <begin position="16"/>
        <end position="68"/>
    </location>
</feature>
<dbReference type="EMBL" id="FOET01000003">
    <property type="protein sequence ID" value="SEQ04466.1"/>
    <property type="molecule type" value="Genomic_DNA"/>
</dbReference>
<evidence type="ECO:0000256" key="5">
    <source>
        <dbReference type="ARBA" id="ARBA00022741"/>
    </source>
</evidence>
<reference evidence="17 18" key="1">
    <citation type="submission" date="2016-10" db="EMBL/GenBank/DDBJ databases">
        <authorList>
            <person name="de Groot N.N."/>
        </authorList>
    </citation>
    <scope>NUCLEOTIDE SEQUENCE [LARGE SCALE GENOMIC DNA]</scope>
    <source>
        <strain evidence="17 18">CGMCC 4.3519</strain>
    </source>
</reference>
<dbReference type="InterPro" id="IPR001932">
    <property type="entry name" value="PPM-type_phosphatase-like_dom"/>
</dbReference>
<dbReference type="InterPro" id="IPR035965">
    <property type="entry name" value="PAS-like_dom_sf"/>
</dbReference>
<dbReference type="Gene3D" id="3.30.450.20">
    <property type="entry name" value="PAS domain"/>
    <property type="match status" value="1"/>
</dbReference>
<dbReference type="FunFam" id="3.30.450.40:FF:000035">
    <property type="entry name" value="PAS sensor protein"/>
    <property type="match status" value="1"/>
</dbReference>
<evidence type="ECO:0000313" key="18">
    <source>
        <dbReference type="Proteomes" id="UP000199055"/>
    </source>
</evidence>
<keyword evidence="5" id="KW-0547">Nucleotide-binding</keyword>
<evidence type="ECO:0000256" key="7">
    <source>
        <dbReference type="ARBA" id="ARBA00022801"/>
    </source>
</evidence>
<dbReference type="AlphaFoldDB" id="A0A1H9CTA9"/>
<accession>A0A1H9CTA9</accession>
<organism evidence="17 18">
    <name type="scientific">Streptomyces radiopugnans</name>
    <dbReference type="NCBI Taxonomy" id="403935"/>
    <lineage>
        <taxon>Bacteria</taxon>
        <taxon>Bacillati</taxon>
        <taxon>Actinomycetota</taxon>
        <taxon>Actinomycetes</taxon>
        <taxon>Kitasatosporales</taxon>
        <taxon>Streptomycetaceae</taxon>
        <taxon>Streptomyces</taxon>
    </lineage>
</organism>
<dbReference type="PANTHER" id="PTHR43156">
    <property type="entry name" value="STAGE II SPORULATION PROTEIN E-RELATED"/>
    <property type="match status" value="1"/>
</dbReference>
<dbReference type="STRING" id="403935.SAMN05216481_103426"/>
<dbReference type="SMART" id="SM00331">
    <property type="entry name" value="PP2C_SIG"/>
    <property type="match status" value="1"/>
</dbReference>
<name>A0A1H9CTA9_9ACTN</name>
<keyword evidence="10" id="KW-0904">Protein phosphatase</keyword>
<evidence type="ECO:0000256" key="12">
    <source>
        <dbReference type="ARBA" id="ARBA00047761"/>
    </source>
</evidence>
<evidence type="ECO:0000256" key="1">
    <source>
        <dbReference type="ARBA" id="ARBA00013081"/>
    </source>
</evidence>
<dbReference type="InterPro" id="IPR052016">
    <property type="entry name" value="Bact_Sigma-Reg"/>
</dbReference>
<keyword evidence="8" id="KW-0067">ATP-binding</keyword>
<dbReference type="InterPro" id="IPR036457">
    <property type="entry name" value="PPM-type-like_dom_sf"/>
</dbReference>
<dbReference type="Gene3D" id="3.60.40.10">
    <property type="entry name" value="PPM-type phosphatase domain"/>
    <property type="match status" value="1"/>
</dbReference>
<evidence type="ECO:0000313" key="17">
    <source>
        <dbReference type="EMBL" id="SEQ04466.1"/>
    </source>
</evidence>
<dbReference type="InterPro" id="IPR003018">
    <property type="entry name" value="GAF"/>
</dbReference>
<dbReference type="Pfam" id="PF13188">
    <property type="entry name" value="PAS_8"/>
    <property type="match status" value="1"/>
</dbReference>
<evidence type="ECO:0000256" key="8">
    <source>
        <dbReference type="ARBA" id="ARBA00022840"/>
    </source>
</evidence>
<dbReference type="Pfam" id="PF07228">
    <property type="entry name" value="SpoIIE"/>
    <property type="match status" value="1"/>
</dbReference>
<keyword evidence="7" id="KW-0378">Hydrolase</keyword>
<dbReference type="RefSeq" id="WP_093657513.1">
    <property type="nucleotide sequence ID" value="NZ_FOET01000003.1"/>
</dbReference>
<evidence type="ECO:0000256" key="9">
    <source>
        <dbReference type="ARBA" id="ARBA00022842"/>
    </source>
</evidence>
<evidence type="ECO:0000256" key="14">
    <source>
        <dbReference type="ARBA" id="ARBA00075117"/>
    </source>
</evidence>
<evidence type="ECO:0000256" key="10">
    <source>
        <dbReference type="ARBA" id="ARBA00022912"/>
    </source>
</evidence>
<evidence type="ECO:0000256" key="2">
    <source>
        <dbReference type="ARBA" id="ARBA00022553"/>
    </source>
</evidence>
<dbReference type="InterPro" id="IPR000014">
    <property type="entry name" value="PAS"/>
</dbReference>
<dbReference type="SUPFAM" id="SSF55785">
    <property type="entry name" value="PYP-like sensor domain (PAS domain)"/>
    <property type="match status" value="1"/>
</dbReference>
<evidence type="ECO:0000256" key="4">
    <source>
        <dbReference type="ARBA" id="ARBA00022723"/>
    </source>
</evidence>
<evidence type="ECO:0000256" key="6">
    <source>
        <dbReference type="ARBA" id="ARBA00022777"/>
    </source>
</evidence>
<dbReference type="SUPFAM" id="SSF81606">
    <property type="entry name" value="PP2C-like"/>
    <property type="match status" value="1"/>
</dbReference>
<evidence type="ECO:0000256" key="13">
    <source>
        <dbReference type="ARBA" id="ARBA00056274"/>
    </source>
</evidence>
<dbReference type="PANTHER" id="PTHR43156:SF2">
    <property type="entry name" value="STAGE II SPORULATION PROTEIN E"/>
    <property type="match status" value="1"/>
</dbReference>
<evidence type="ECO:0000256" key="15">
    <source>
        <dbReference type="ARBA" id="ARBA00081350"/>
    </source>
</evidence>
<proteinExistence type="predicted"/>
<dbReference type="Pfam" id="PF01590">
    <property type="entry name" value="GAF"/>
    <property type="match status" value="1"/>
</dbReference>
<evidence type="ECO:0000256" key="11">
    <source>
        <dbReference type="ARBA" id="ARBA00023211"/>
    </source>
</evidence>
<dbReference type="Gene3D" id="3.30.450.40">
    <property type="match status" value="1"/>
</dbReference>
<comment type="function">
    <text evidence="13">Primarily acts as an independent SigF regulator that is sensitive to the osmosensory signal, mediating the cross talk of PknD with the SigF regulon. Possesses both phosphatase and kinase activities. The kinase domain functions as a classic anti-sigma factor-like kinase to phosphorylate the anti-anti-sigma factor domain at the canonical regulatory site, and the phosphatase domain antagonizes this activity.</text>
</comment>
<dbReference type="NCBIfam" id="TIGR00229">
    <property type="entry name" value="sensory_box"/>
    <property type="match status" value="1"/>
</dbReference>